<organism evidence="1 2">
    <name type="scientific">Listeria weihenstephanensis</name>
    <dbReference type="NCBI Taxonomy" id="1006155"/>
    <lineage>
        <taxon>Bacteria</taxon>
        <taxon>Bacillati</taxon>
        <taxon>Bacillota</taxon>
        <taxon>Bacilli</taxon>
        <taxon>Bacillales</taxon>
        <taxon>Listeriaceae</taxon>
        <taxon>Listeria</taxon>
    </lineage>
</organism>
<protein>
    <submittedName>
        <fullName evidence="1">Uncharacterized protein</fullName>
    </submittedName>
</protein>
<keyword evidence="2" id="KW-1185">Reference proteome</keyword>
<evidence type="ECO:0000313" key="1">
    <source>
        <dbReference type="EMBL" id="AQY51477.1"/>
    </source>
</evidence>
<dbReference type="EMBL" id="CP011102">
    <property type="protein sequence ID" value="AQY51477.1"/>
    <property type="molecule type" value="Genomic_DNA"/>
</dbReference>
<sequence>MIIKCIAKRSQRAITRGKVYAVCAGEYGGETFQSYKIVDDAGGLSVYETTDFKVINEDLTGYELQRGENEYVHNLIAYPSFYEDYYNDDKQARENLMRAMQGIYEKDCSEEDLVDCICCDDYSDDMKCIFLEILVLKTEEIDTTVLLGYFHLDYLRKDMTLTKSLFAVLAKSKNEDVYHFFLAYLYENAGLSEEIDEIVRVYFDDYY</sequence>
<accession>A0A1S7FVW0</accession>
<dbReference type="Proteomes" id="UP000223060">
    <property type="component" value="Chromosome"/>
</dbReference>
<dbReference type="KEGG" id="lwi:UE46_10805"/>
<reference evidence="2" key="1">
    <citation type="submission" date="2015-03" db="EMBL/GenBank/DDBJ databases">
        <authorList>
            <person name="Ferrari E."/>
            <person name="Walter M.C."/>
            <person name="Huptas C."/>
            <person name="Scherer S."/>
            <person name="Mueller-Herbst S."/>
        </authorList>
    </citation>
    <scope>NUCLEOTIDE SEQUENCE [LARGE SCALE GENOMIC DNA]</scope>
    <source>
        <strain evidence="2">LWP01</strain>
    </source>
</reference>
<gene>
    <name evidence="1" type="ORF">UE46_10805</name>
</gene>
<name>A0A1S7FVW0_9LIST</name>
<dbReference type="AlphaFoldDB" id="A0A1S7FVW0"/>
<evidence type="ECO:0000313" key="2">
    <source>
        <dbReference type="Proteomes" id="UP000223060"/>
    </source>
</evidence>
<proteinExistence type="predicted"/>